<evidence type="ECO:0000313" key="5">
    <source>
        <dbReference type="Proteomes" id="UP001597176"/>
    </source>
</evidence>
<dbReference type="Proteomes" id="UP001597176">
    <property type="component" value="Unassembled WGS sequence"/>
</dbReference>
<gene>
    <name evidence="4" type="ORF">ACFQ4G_01965</name>
</gene>
<evidence type="ECO:0000256" key="1">
    <source>
        <dbReference type="SAM" id="MobiDB-lite"/>
    </source>
</evidence>
<dbReference type="Gene3D" id="3.20.20.450">
    <property type="entry name" value="EAL domain"/>
    <property type="match status" value="1"/>
</dbReference>
<sequence length="496" mass="52963">MARIVGRRTGPWVLSLIGFVVVAPLAVISPLGGAFGLAALSGLVAVLSARRARKLDLRCEKLSGEVDILSQRLVRLETVARLIADQQMRIERARVGETGAMTGSMDDRPAENASVSAAIEEVTTEIGLLSGIVRELAAVVATQDGEIARLKETPPPAPIPSPPPVVRRVPVEGAIAPPPSLAPKTEAIGTPWVPRSWPPQERSENAADAPPPDRSRDAVMVEAFGGDGLEVHLQPIVSLPQRKVVSYEALARLRVGTDILKPNLFLPVLERHGRTTELDRRMLQLVATVARHLAGRGSQAVVTYALSPRSLFEPGFLRTLPRLLAGEPDLSGRLVIALPQSSWRSLDAEQAGALAELRGRVGFALDRPVDLRLDPLALADRGVGQVKVPADLLLRPGSRQAMPDIALDDLVASLSRAGIRLVAEAVERESDVPDLIDLDVPLAQGSVFAPARAVRAEVLTAAPPPASVPPAPEPAGEDPEPPPQRRPFRDFLRRAG</sequence>
<feature type="compositionally biased region" description="Basic and acidic residues" evidence="1">
    <location>
        <begin position="487"/>
        <end position="496"/>
    </location>
</feature>
<dbReference type="PANTHER" id="PTHR33121:SF79">
    <property type="entry name" value="CYCLIC DI-GMP PHOSPHODIESTERASE PDED-RELATED"/>
    <property type="match status" value="1"/>
</dbReference>
<feature type="region of interest" description="Disordered" evidence="1">
    <location>
        <begin position="462"/>
        <end position="496"/>
    </location>
</feature>
<dbReference type="InterPro" id="IPR001633">
    <property type="entry name" value="EAL_dom"/>
</dbReference>
<dbReference type="EMBL" id="JBHTND010000002">
    <property type="protein sequence ID" value="MFD1300349.1"/>
    <property type="molecule type" value="Genomic_DNA"/>
</dbReference>
<dbReference type="PANTHER" id="PTHR33121">
    <property type="entry name" value="CYCLIC DI-GMP PHOSPHODIESTERASE PDEF"/>
    <property type="match status" value="1"/>
</dbReference>
<protein>
    <submittedName>
        <fullName evidence="4">EAL domain-containing protein</fullName>
    </submittedName>
</protein>
<evidence type="ECO:0000313" key="4">
    <source>
        <dbReference type="EMBL" id="MFD1300349.1"/>
    </source>
</evidence>
<evidence type="ECO:0000256" key="2">
    <source>
        <dbReference type="SAM" id="Phobius"/>
    </source>
</evidence>
<proteinExistence type="predicted"/>
<dbReference type="CDD" id="cd01948">
    <property type="entry name" value="EAL"/>
    <property type="match status" value="1"/>
</dbReference>
<feature type="compositionally biased region" description="Basic and acidic residues" evidence="1">
    <location>
        <begin position="201"/>
        <end position="215"/>
    </location>
</feature>
<comment type="caution">
    <text evidence="4">The sequence shown here is derived from an EMBL/GenBank/DDBJ whole genome shotgun (WGS) entry which is preliminary data.</text>
</comment>
<dbReference type="SMART" id="SM00052">
    <property type="entry name" value="EAL"/>
    <property type="match status" value="1"/>
</dbReference>
<name>A0ABW3WUV8_9HYPH</name>
<keyword evidence="2" id="KW-1133">Transmembrane helix</keyword>
<dbReference type="SUPFAM" id="SSF141868">
    <property type="entry name" value="EAL domain-like"/>
    <property type="match status" value="1"/>
</dbReference>
<feature type="region of interest" description="Disordered" evidence="1">
    <location>
        <begin position="176"/>
        <end position="215"/>
    </location>
</feature>
<reference evidence="5" key="1">
    <citation type="journal article" date="2019" name="Int. J. Syst. Evol. Microbiol.">
        <title>The Global Catalogue of Microorganisms (GCM) 10K type strain sequencing project: providing services to taxonomists for standard genome sequencing and annotation.</title>
        <authorList>
            <consortium name="The Broad Institute Genomics Platform"/>
            <consortium name="The Broad Institute Genome Sequencing Center for Infectious Disease"/>
            <person name="Wu L."/>
            <person name="Ma J."/>
        </authorList>
    </citation>
    <scope>NUCLEOTIDE SEQUENCE [LARGE SCALE GENOMIC DNA]</scope>
    <source>
        <strain evidence="5">CCUG 56108</strain>
    </source>
</reference>
<keyword evidence="2" id="KW-0812">Transmembrane</keyword>
<dbReference type="Pfam" id="PF00563">
    <property type="entry name" value="EAL"/>
    <property type="match status" value="1"/>
</dbReference>
<accession>A0ABW3WUV8</accession>
<feature type="compositionally biased region" description="Pro residues" evidence="1">
    <location>
        <begin position="462"/>
        <end position="473"/>
    </location>
</feature>
<evidence type="ECO:0000259" key="3">
    <source>
        <dbReference type="PROSITE" id="PS50883"/>
    </source>
</evidence>
<keyword evidence="5" id="KW-1185">Reference proteome</keyword>
<dbReference type="RefSeq" id="WP_238203124.1">
    <property type="nucleotide sequence ID" value="NZ_JBHTND010000002.1"/>
</dbReference>
<dbReference type="PROSITE" id="PS50883">
    <property type="entry name" value="EAL"/>
    <property type="match status" value="1"/>
</dbReference>
<feature type="domain" description="EAL" evidence="3">
    <location>
        <begin position="213"/>
        <end position="465"/>
    </location>
</feature>
<feature type="transmembrane region" description="Helical" evidence="2">
    <location>
        <begin position="12"/>
        <end position="28"/>
    </location>
</feature>
<organism evidence="4 5">
    <name type="scientific">Methylobacterium marchantiae</name>
    <dbReference type="NCBI Taxonomy" id="600331"/>
    <lineage>
        <taxon>Bacteria</taxon>
        <taxon>Pseudomonadati</taxon>
        <taxon>Pseudomonadota</taxon>
        <taxon>Alphaproteobacteria</taxon>
        <taxon>Hyphomicrobiales</taxon>
        <taxon>Methylobacteriaceae</taxon>
        <taxon>Methylobacterium</taxon>
    </lineage>
</organism>
<keyword evidence="2" id="KW-0472">Membrane</keyword>
<dbReference type="InterPro" id="IPR050706">
    <property type="entry name" value="Cyclic-di-GMP_PDE-like"/>
</dbReference>
<dbReference type="InterPro" id="IPR035919">
    <property type="entry name" value="EAL_sf"/>
</dbReference>